<dbReference type="PRINTS" id="PR00449">
    <property type="entry name" value="RASTRNSFRMNG"/>
</dbReference>
<dbReference type="GO" id="GO:0006935">
    <property type="term" value="P:chemotaxis"/>
    <property type="evidence" value="ECO:0000318"/>
    <property type="project" value="GO_Central"/>
</dbReference>
<keyword evidence="8" id="KW-0449">Lipoprotein</keyword>
<dbReference type="SUPFAM" id="SSF52540">
    <property type="entry name" value="P-loop containing nucleoside triphosphate hydrolases"/>
    <property type="match status" value="1"/>
</dbReference>
<dbReference type="GO" id="GO:0007163">
    <property type="term" value="P:establishment or maintenance of cell polarity"/>
    <property type="evidence" value="ECO:0000318"/>
    <property type="project" value="GO_Central"/>
</dbReference>
<dbReference type="GO" id="GO:0003924">
    <property type="term" value="F:GTPase activity"/>
    <property type="evidence" value="ECO:0000318"/>
    <property type="project" value="GO_Central"/>
</dbReference>
<dbReference type="Pfam" id="PF00071">
    <property type="entry name" value="Ras"/>
    <property type="match status" value="1"/>
</dbReference>
<dbReference type="OMA" id="MCELYTT"/>
<dbReference type="SMART" id="SM00174">
    <property type="entry name" value="RHO"/>
    <property type="match status" value="1"/>
</dbReference>
<dbReference type="GO" id="GO:0030865">
    <property type="term" value="P:cortical cytoskeleton organization"/>
    <property type="evidence" value="ECO:0000318"/>
    <property type="project" value="GO_Central"/>
</dbReference>
<dbReference type="GO" id="GO:0005525">
    <property type="term" value="F:GTP binding"/>
    <property type="evidence" value="ECO:0000318"/>
    <property type="project" value="GO_Central"/>
</dbReference>
<dbReference type="GO" id="GO:0007015">
    <property type="term" value="P:actin filament organization"/>
    <property type="evidence" value="ECO:0000318"/>
    <property type="project" value="GO_Central"/>
</dbReference>
<evidence type="ECO:0000256" key="8">
    <source>
        <dbReference type="ARBA" id="ARBA00023288"/>
    </source>
</evidence>
<comment type="subcellular location">
    <subcellularLocation>
        <location evidence="1">Cell membrane</location>
        <topology evidence="1">Lipid-anchor</topology>
        <orientation evidence="1">Cytoplasmic side</orientation>
    </subcellularLocation>
</comment>
<dbReference type="HOGENOM" id="CLU_029897_0_0_1"/>
<dbReference type="GO" id="GO:0042995">
    <property type="term" value="C:cell projection"/>
    <property type="evidence" value="ECO:0000318"/>
    <property type="project" value="GO_Central"/>
</dbReference>
<keyword evidence="7" id="KW-0472">Membrane</keyword>
<dbReference type="SMART" id="SM00175">
    <property type="entry name" value="RAB"/>
    <property type="match status" value="1"/>
</dbReference>
<dbReference type="Proteomes" id="UP000001593">
    <property type="component" value="Unassembled WGS sequence"/>
</dbReference>
<evidence type="ECO:0000256" key="9">
    <source>
        <dbReference type="ARBA" id="ARBA00023289"/>
    </source>
</evidence>
<dbReference type="CDD" id="cd00157">
    <property type="entry name" value="Rho"/>
    <property type="match status" value="1"/>
</dbReference>
<dbReference type="SUPFAM" id="SSF54695">
    <property type="entry name" value="POZ domain"/>
    <property type="match status" value="2"/>
</dbReference>
<evidence type="ECO:0000313" key="12">
    <source>
        <dbReference type="Proteomes" id="UP000001593"/>
    </source>
</evidence>
<keyword evidence="5" id="KW-0547">Nucleotide-binding</keyword>
<keyword evidence="12" id="KW-1185">Reference proteome</keyword>
<dbReference type="Gene3D" id="3.40.50.300">
    <property type="entry name" value="P-loop containing nucleotide triphosphate hydrolases"/>
    <property type="match status" value="1"/>
</dbReference>
<dbReference type="PANTHER" id="PTHR24072">
    <property type="entry name" value="RHO FAMILY GTPASE"/>
    <property type="match status" value="1"/>
</dbReference>
<dbReference type="NCBIfam" id="TIGR00231">
    <property type="entry name" value="small_GTP"/>
    <property type="match status" value="1"/>
</dbReference>
<sequence length="601" mass="67340">MNYQNVKLVVVGDGGVGKSAFLITATTNAFPGEYIPTVFDNYSSNIMLDGKAYNVGLWDTAGQEDYDRLRPLSYPMTDVFLVCFDIGSRTSFENIESKWLPELNHHMPETPKILVGNKRDLRSAQQNTSRDPITYEEGKALAKRLGMQYLENSSLTQDGVKDVMSAAIRVGAGHVQANTFTCRCQGSRFCIHKVWRKSGQSKKADLGPQPPIMPPAGQAPWIEVMTSTFADDWKKMVLGNDDSADVKFTFSGNAPTLHAHQTILSAASPIFRELFLGSKKVNAVPRKYQAIFSDISWSIAGNNFDSGKAKNSTELVEFQLCSDISCESFEKILQFLYTGLPGFSEIEDSDFVLDVKKTAAKFHLSWLEQVCENKFGEDVYLNPSIGTYLNDETGAKLKSLFFNKSQLCDFRFRVDGQVVFAHKVVLMARCDVMAAMLGGRFKEGKTENETPILDASLAAFLAVLEYIYTDHAPLETVDPLEVLVLADRFGLPRLVTLCELYITKRVDRMIQKKVADSTSDVINLLNMAQVYNADQLAQWCRHFIASNYSVFESTGDLHLLQGDDVDFVQENRWPPLSYIRELEEYEAKMNEMGKGDKCSVM</sequence>
<dbReference type="SMART" id="SM00225">
    <property type="entry name" value="BTB"/>
    <property type="match status" value="2"/>
</dbReference>
<dbReference type="SMART" id="SM00173">
    <property type="entry name" value="RAS"/>
    <property type="match status" value="1"/>
</dbReference>
<dbReference type="InterPro" id="IPR027417">
    <property type="entry name" value="P-loop_NTPase"/>
</dbReference>
<dbReference type="InterPro" id="IPR003578">
    <property type="entry name" value="Small_GTPase_Rho"/>
</dbReference>
<dbReference type="InterPro" id="IPR005225">
    <property type="entry name" value="Small_GTP-bd"/>
</dbReference>
<evidence type="ECO:0000256" key="7">
    <source>
        <dbReference type="ARBA" id="ARBA00023136"/>
    </source>
</evidence>
<dbReference type="PROSITE" id="PS51421">
    <property type="entry name" value="RAS"/>
    <property type="match status" value="1"/>
</dbReference>
<dbReference type="FunFam" id="3.40.50.300:FF:000983">
    <property type="entry name" value="Rho family GTPase"/>
    <property type="match status" value="1"/>
</dbReference>
<dbReference type="InterPro" id="IPR001806">
    <property type="entry name" value="Small_GTPase"/>
</dbReference>
<evidence type="ECO:0000256" key="5">
    <source>
        <dbReference type="ARBA" id="ARBA00022741"/>
    </source>
</evidence>
<evidence type="ECO:0000256" key="3">
    <source>
        <dbReference type="ARBA" id="ARBA00022475"/>
    </source>
</evidence>
<dbReference type="GO" id="GO:0032956">
    <property type="term" value="P:regulation of actin cytoskeleton organization"/>
    <property type="evidence" value="ECO:0000318"/>
    <property type="project" value="GO_Central"/>
</dbReference>
<accession>A7SI94</accession>
<feature type="domain" description="BTB" evidence="10">
    <location>
        <begin position="408"/>
        <end position="476"/>
    </location>
</feature>
<dbReference type="GO" id="GO:0019901">
    <property type="term" value="F:protein kinase binding"/>
    <property type="evidence" value="ECO:0000318"/>
    <property type="project" value="GO_Central"/>
</dbReference>
<evidence type="ECO:0000256" key="2">
    <source>
        <dbReference type="ARBA" id="ARBA00010142"/>
    </source>
</evidence>
<dbReference type="Pfam" id="PF00651">
    <property type="entry name" value="BTB"/>
    <property type="match status" value="1"/>
</dbReference>
<dbReference type="eggNOG" id="KOG0393">
    <property type="taxonomic scope" value="Eukaryota"/>
</dbReference>
<reference evidence="11 12" key="1">
    <citation type="journal article" date="2007" name="Science">
        <title>Sea anemone genome reveals ancestral eumetazoan gene repertoire and genomic organization.</title>
        <authorList>
            <person name="Putnam N.H."/>
            <person name="Srivastava M."/>
            <person name="Hellsten U."/>
            <person name="Dirks B."/>
            <person name="Chapman J."/>
            <person name="Salamov A."/>
            <person name="Terry A."/>
            <person name="Shapiro H."/>
            <person name="Lindquist E."/>
            <person name="Kapitonov V.V."/>
            <person name="Jurka J."/>
            <person name="Genikhovich G."/>
            <person name="Grigoriev I.V."/>
            <person name="Lucas S.M."/>
            <person name="Steele R.E."/>
            <person name="Finnerty J.R."/>
            <person name="Technau U."/>
            <person name="Martindale M.Q."/>
            <person name="Rokhsar D.S."/>
        </authorList>
    </citation>
    <scope>NUCLEOTIDE SEQUENCE [LARGE SCALE GENOMIC DNA]</scope>
    <source>
        <strain evidence="12">CH2 X CH6</strain>
    </source>
</reference>
<dbReference type="GO" id="GO:0007165">
    <property type="term" value="P:signal transduction"/>
    <property type="evidence" value="ECO:0000318"/>
    <property type="project" value="GO_Central"/>
</dbReference>
<dbReference type="Gene3D" id="3.30.710.10">
    <property type="entry name" value="Potassium Channel Kv1.1, Chain A"/>
    <property type="match status" value="2"/>
</dbReference>
<evidence type="ECO:0000256" key="1">
    <source>
        <dbReference type="ARBA" id="ARBA00004342"/>
    </source>
</evidence>
<keyword evidence="4" id="KW-0488">Methylation</keyword>
<evidence type="ECO:0000313" key="11">
    <source>
        <dbReference type="EMBL" id="EDO36553.1"/>
    </source>
</evidence>
<dbReference type="GO" id="GO:0007264">
    <property type="term" value="P:small GTPase-mediated signal transduction"/>
    <property type="evidence" value="ECO:0007669"/>
    <property type="project" value="InterPro"/>
</dbReference>
<dbReference type="InterPro" id="IPR011333">
    <property type="entry name" value="SKP1/BTB/POZ_sf"/>
</dbReference>
<proteinExistence type="inferred from homology"/>
<dbReference type="InterPro" id="IPR000210">
    <property type="entry name" value="BTB/POZ_dom"/>
</dbReference>
<keyword evidence="6" id="KW-0342">GTP-binding</keyword>
<dbReference type="AlphaFoldDB" id="A7SI94"/>
<evidence type="ECO:0000259" key="10">
    <source>
        <dbReference type="PROSITE" id="PS50097"/>
    </source>
</evidence>
<comment type="similarity">
    <text evidence="2">Belongs to the small GTPase superfamily. Rho family.</text>
</comment>
<organism evidence="11 12">
    <name type="scientific">Nematostella vectensis</name>
    <name type="common">Starlet sea anemone</name>
    <dbReference type="NCBI Taxonomy" id="45351"/>
    <lineage>
        <taxon>Eukaryota</taxon>
        <taxon>Metazoa</taxon>
        <taxon>Cnidaria</taxon>
        <taxon>Anthozoa</taxon>
        <taxon>Hexacorallia</taxon>
        <taxon>Actiniaria</taxon>
        <taxon>Edwardsiidae</taxon>
        <taxon>Nematostella</taxon>
    </lineage>
</organism>
<dbReference type="PROSITE" id="PS50097">
    <property type="entry name" value="BTB"/>
    <property type="match status" value="2"/>
</dbReference>
<keyword evidence="3" id="KW-1003">Cell membrane</keyword>
<dbReference type="PROSITE" id="PS51419">
    <property type="entry name" value="RAB"/>
    <property type="match status" value="1"/>
</dbReference>
<dbReference type="PhylomeDB" id="A7SI94"/>
<dbReference type="STRING" id="45351.A7SI94"/>
<dbReference type="GO" id="GO:0008360">
    <property type="term" value="P:regulation of cell shape"/>
    <property type="evidence" value="ECO:0000318"/>
    <property type="project" value="GO_Central"/>
</dbReference>
<name>A7SI94_NEMVE</name>
<dbReference type="EMBL" id="DS469667">
    <property type="protein sequence ID" value="EDO36553.1"/>
    <property type="molecule type" value="Genomic_DNA"/>
</dbReference>
<protein>
    <recommendedName>
        <fullName evidence="10">BTB domain-containing protein</fullName>
    </recommendedName>
</protein>
<dbReference type="FunFam" id="3.30.710.10:FF:000202">
    <property type="entry name" value="Predicted protein"/>
    <property type="match status" value="1"/>
</dbReference>
<dbReference type="CDD" id="cd18499">
    <property type="entry name" value="BACK_RHOBTB"/>
    <property type="match status" value="1"/>
</dbReference>
<evidence type="ECO:0000256" key="6">
    <source>
        <dbReference type="ARBA" id="ARBA00023134"/>
    </source>
</evidence>
<keyword evidence="9" id="KW-0636">Prenylation</keyword>
<dbReference type="InParanoid" id="A7SI94"/>
<dbReference type="PROSITE" id="PS51420">
    <property type="entry name" value="RHO"/>
    <property type="match status" value="1"/>
</dbReference>
<feature type="domain" description="BTB" evidence="10">
    <location>
        <begin position="244"/>
        <end position="345"/>
    </location>
</feature>
<dbReference type="CDD" id="cd18186">
    <property type="entry name" value="BTB_POZ_ZBTB_KLHL-like"/>
    <property type="match status" value="1"/>
</dbReference>
<dbReference type="GO" id="GO:0005886">
    <property type="term" value="C:plasma membrane"/>
    <property type="evidence" value="ECO:0000318"/>
    <property type="project" value="GO_Central"/>
</dbReference>
<evidence type="ECO:0000256" key="4">
    <source>
        <dbReference type="ARBA" id="ARBA00022481"/>
    </source>
</evidence>
<gene>
    <name evidence="11" type="ORF">NEMVEDRAFT_v1g119329</name>
</gene>
<dbReference type="GO" id="GO:0005856">
    <property type="term" value="C:cytoskeleton"/>
    <property type="evidence" value="ECO:0000318"/>
    <property type="project" value="GO_Central"/>
</dbReference>
<dbReference type="GO" id="GO:0010592">
    <property type="term" value="P:positive regulation of lamellipodium assembly"/>
    <property type="evidence" value="ECO:0000318"/>
    <property type="project" value="GO_Central"/>
</dbReference>
<dbReference type="GO" id="GO:0031410">
    <property type="term" value="C:cytoplasmic vesicle"/>
    <property type="evidence" value="ECO:0000318"/>
    <property type="project" value="GO_Central"/>
</dbReference>